<accession>A0ABY5MTP7</accession>
<proteinExistence type="predicted"/>
<gene>
    <name evidence="2" type="ORF">M1K48_10275</name>
</gene>
<evidence type="ECO:0000313" key="3">
    <source>
        <dbReference type="Proteomes" id="UP000831921"/>
    </source>
</evidence>
<feature type="signal peptide" evidence="1">
    <location>
        <begin position="1"/>
        <end position="26"/>
    </location>
</feature>
<reference evidence="2 3" key="1">
    <citation type="submission" date="2022-05" db="EMBL/GenBank/DDBJ databases">
        <title>S8-45 Sphingomonas ultraviolaceadurans.</title>
        <authorList>
            <person name="Liu Y."/>
        </authorList>
    </citation>
    <scope>NUCLEOTIDE SEQUENCE [LARGE SCALE GENOMIC DNA]</scope>
    <source>
        <strain evidence="2 3">S8-45</strain>
    </source>
</reference>
<name>A0ABY5MTP7_9SPHN</name>
<dbReference type="SUPFAM" id="SSF49478">
    <property type="entry name" value="Cna protein B-type domain"/>
    <property type="match status" value="1"/>
</dbReference>
<dbReference type="InterPro" id="IPR013783">
    <property type="entry name" value="Ig-like_fold"/>
</dbReference>
<dbReference type="Proteomes" id="UP000831921">
    <property type="component" value="Chromosome"/>
</dbReference>
<dbReference type="Gene3D" id="2.60.40.10">
    <property type="entry name" value="Immunoglobulins"/>
    <property type="match status" value="1"/>
</dbReference>
<evidence type="ECO:0000256" key="1">
    <source>
        <dbReference type="SAM" id="SignalP"/>
    </source>
</evidence>
<feature type="chain" id="PRO_5046447149" evidence="1">
    <location>
        <begin position="27"/>
        <end position="907"/>
    </location>
</feature>
<keyword evidence="3" id="KW-1185">Reference proteome</keyword>
<keyword evidence="1" id="KW-0732">Signal</keyword>
<organism evidence="2 3">
    <name type="scientific">Sphingomonas glaciei</name>
    <dbReference type="NCBI Taxonomy" id="2938948"/>
    <lineage>
        <taxon>Bacteria</taxon>
        <taxon>Pseudomonadati</taxon>
        <taxon>Pseudomonadota</taxon>
        <taxon>Alphaproteobacteria</taxon>
        <taxon>Sphingomonadales</taxon>
        <taxon>Sphingomonadaceae</taxon>
        <taxon>Sphingomonas</taxon>
    </lineage>
</organism>
<dbReference type="RefSeq" id="WP_249454985.1">
    <property type="nucleotide sequence ID" value="NZ_CP097253.1"/>
</dbReference>
<dbReference type="EMBL" id="CP097253">
    <property type="protein sequence ID" value="UUR07326.1"/>
    <property type="molecule type" value="Genomic_DNA"/>
</dbReference>
<evidence type="ECO:0000313" key="2">
    <source>
        <dbReference type="EMBL" id="UUR07326.1"/>
    </source>
</evidence>
<sequence>MLGGWLRLPLTLLAAAGLGIGAPASAPPSGPAWTADPDSQYLLDLQIRQRLLGDGVRAYPVPEGTCVILGDLVTALDLPIKIDLAARRAQGWAFKEANRLVIDRKAGKVAFGPSGNGSIAPSAIRDAPDGWCVETAALSRWLGLTVQPRTDASLLLLDSEEKLPVELAAERRERAARLTKASLPLSSLPRVTLPYRMWRTPSVDVMMDAGVTYSAGSGARIDHRASILAAGEALQMSYDARVSTNKRGLPTGLRFRAYRSDPDGGLLGPLKATHAAVGDVEGIGSPVAGGTATGRGAMVTNRPLFQSVAFDRTQFSGELPPGWDAELYRNGELVAFAGAGPDGRYRFDDVALGFGDNFFEIVTYGPQGQVKRRGESLTVGQSAVPPGETHYWAGVVDPGRDLMELHRGGAPPNREAGWRGAASIEHGLDRRTSVAALVQTLSIEDKRVTYVEGTVRRSIGPAVTEFGAARDSSGGIALRGQALAKFGATNLTWSSFWSRDFAARPQGLSATSEHRFSVDAPLKLGGDFVLPLHGDVRIAGRTDGGRTIEANGRTSVTLSRFNLATLVRWRDERPPGGLQGRQRLEAGLIGSGRIGPVRVRGTTEVEIAPAARLRRIELSGYWRGSGNADWEGAVAYEGRDRKLRGRVSHVRRFDAFAVAGTVEAATDGSVAAGLNFSFSLDRGSSGWRASRQSLAATGSVRARLFRDDNGNGVRDQGEALEEGGLLTAGTRPADRPSGKDGWAAVAGLDNYRPVAIGVDISSLSDPNLVPTVAAQVIVPRPGVSAELLIPLAGGGAIEGSLLKDGGSAFEGLDLELVDANGKVVAQARSDYDGFFLFERVPPGRYALRLNEPSRSAAQAVSASLRADVVLQPEQAVTRLGPIVVRAAAPRLAAVNQEVVSGDLLASH</sequence>
<protein>
    <submittedName>
        <fullName evidence="2">Carboxypeptidase regulatory-like domain-containing protein</fullName>
    </submittedName>
</protein>